<dbReference type="STRING" id="6669.E9H6N5"/>
<feature type="domain" description="Ribosomal protein L9" evidence="6">
    <location>
        <begin position="72"/>
        <end position="117"/>
    </location>
</feature>
<dbReference type="AlphaFoldDB" id="E9H6N5"/>
<dbReference type="OMA" id="KWDIVSV"/>
<evidence type="ECO:0000256" key="4">
    <source>
        <dbReference type="ARBA" id="ARBA00035194"/>
    </source>
</evidence>
<dbReference type="FunCoup" id="E9H6N5">
    <property type="interactions" value="1643"/>
</dbReference>
<dbReference type="InterPro" id="IPR000244">
    <property type="entry name" value="Ribosomal_bL9"/>
</dbReference>
<dbReference type="HOGENOM" id="CLU_070493_0_0_1"/>
<keyword evidence="3" id="KW-0687">Ribonucleoprotein</keyword>
<dbReference type="GO" id="GO:0003735">
    <property type="term" value="F:structural constituent of ribosome"/>
    <property type="evidence" value="ECO:0007669"/>
    <property type="project" value="InterPro"/>
</dbReference>
<gene>
    <name evidence="7" type="ORF">DAPPUDRAFT_231414</name>
</gene>
<evidence type="ECO:0000259" key="6">
    <source>
        <dbReference type="Pfam" id="PF01281"/>
    </source>
</evidence>
<dbReference type="PhylomeDB" id="E9H6N5"/>
<dbReference type="Gene3D" id="3.40.5.10">
    <property type="entry name" value="Ribosomal protein L9, N-terminal domain"/>
    <property type="match status" value="1"/>
</dbReference>
<organism evidence="7 8">
    <name type="scientific">Daphnia pulex</name>
    <name type="common">Water flea</name>
    <dbReference type="NCBI Taxonomy" id="6669"/>
    <lineage>
        <taxon>Eukaryota</taxon>
        <taxon>Metazoa</taxon>
        <taxon>Ecdysozoa</taxon>
        <taxon>Arthropoda</taxon>
        <taxon>Crustacea</taxon>
        <taxon>Branchiopoda</taxon>
        <taxon>Diplostraca</taxon>
        <taxon>Cladocera</taxon>
        <taxon>Anomopoda</taxon>
        <taxon>Daphniidae</taxon>
        <taxon>Daphnia</taxon>
    </lineage>
</organism>
<dbReference type="GO" id="GO:0005840">
    <property type="term" value="C:ribosome"/>
    <property type="evidence" value="ECO:0007669"/>
    <property type="project" value="UniProtKB-KW"/>
</dbReference>
<dbReference type="GO" id="GO:1990904">
    <property type="term" value="C:ribonucleoprotein complex"/>
    <property type="evidence" value="ECO:0007669"/>
    <property type="project" value="UniProtKB-KW"/>
</dbReference>
<accession>E9H6N5</accession>
<dbReference type="OrthoDB" id="5555409at2759"/>
<dbReference type="Pfam" id="PF01281">
    <property type="entry name" value="Ribosomal_L9_N"/>
    <property type="match status" value="1"/>
</dbReference>
<evidence type="ECO:0000256" key="1">
    <source>
        <dbReference type="ARBA" id="ARBA00010605"/>
    </source>
</evidence>
<dbReference type="InParanoid" id="E9H6N5"/>
<keyword evidence="2" id="KW-0689">Ribosomal protein</keyword>
<dbReference type="eggNOG" id="KOG4607">
    <property type="taxonomic scope" value="Eukaryota"/>
</dbReference>
<dbReference type="Proteomes" id="UP000000305">
    <property type="component" value="Unassembled WGS sequence"/>
</dbReference>
<reference evidence="7 8" key="1">
    <citation type="journal article" date="2011" name="Science">
        <title>The ecoresponsive genome of Daphnia pulex.</title>
        <authorList>
            <person name="Colbourne J.K."/>
            <person name="Pfrender M.E."/>
            <person name="Gilbert D."/>
            <person name="Thomas W.K."/>
            <person name="Tucker A."/>
            <person name="Oakley T.H."/>
            <person name="Tokishita S."/>
            <person name="Aerts A."/>
            <person name="Arnold G.J."/>
            <person name="Basu M.K."/>
            <person name="Bauer D.J."/>
            <person name="Caceres C.E."/>
            <person name="Carmel L."/>
            <person name="Casola C."/>
            <person name="Choi J.H."/>
            <person name="Detter J.C."/>
            <person name="Dong Q."/>
            <person name="Dusheyko S."/>
            <person name="Eads B.D."/>
            <person name="Frohlich T."/>
            <person name="Geiler-Samerotte K.A."/>
            <person name="Gerlach D."/>
            <person name="Hatcher P."/>
            <person name="Jogdeo S."/>
            <person name="Krijgsveld J."/>
            <person name="Kriventseva E.V."/>
            <person name="Kultz D."/>
            <person name="Laforsch C."/>
            <person name="Lindquist E."/>
            <person name="Lopez J."/>
            <person name="Manak J.R."/>
            <person name="Muller J."/>
            <person name="Pangilinan J."/>
            <person name="Patwardhan R.P."/>
            <person name="Pitluck S."/>
            <person name="Pritham E.J."/>
            <person name="Rechtsteiner A."/>
            <person name="Rho M."/>
            <person name="Rogozin I.B."/>
            <person name="Sakarya O."/>
            <person name="Salamov A."/>
            <person name="Schaack S."/>
            <person name="Shapiro H."/>
            <person name="Shiga Y."/>
            <person name="Skalitzky C."/>
            <person name="Smith Z."/>
            <person name="Souvorov A."/>
            <person name="Sung W."/>
            <person name="Tang Z."/>
            <person name="Tsuchiya D."/>
            <person name="Tu H."/>
            <person name="Vos H."/>
            <person name="Wang M."/>
            <person name="Wolf Y.I."/>
            <person name="Yamagata H."/>
            <person name="Yamada T."/>
            <person name="Ye Y."/>
            <person name="Shaw J.R."/>
            <person name="Andrews J."/>
            <person name="Crease T.J."/>
            <person name="Tang H."/>
            <person name="Lucas S.M."/>
            <person name="Robertson H.M."/>
            <person name="Bork P."/>
            <person name="Koonin E.V."/>
            <person name="Zdobnov E.M."/>
            <person name="Grigoriev I.V."/>
            <person name="Lynch M."/>
            <person name="Boore J.L."/>
        </authorList>
    </citation>
    <scope>NUCLEOTIDE SEQUENCE [LARGE SCALE GENOMIC DNA]</scope>
</reference>
<evidence type="ECO:0000313" key="7">
    <source>
        <dbReference type="EMBL" id="EFX72541.1"/>
    </source>
</evidence>
<protein>
    <recommendedName>
        <fullName evidence="4">Large ribosomal subunit protein bL9m</fullName>
    </recommendedName>
    <alternativeName>
        <fullName evidence="5">39S ribosomal protein L9, mitochondrial</fullName>
    </alternativeName>
</protein>
<dbReference type="GO" id="GO:0005739">
    <property type="term" value="C:mitochondrion"/>
    <property type="evidence" value="ECO:0000318"/>
    <property type="project" value="GO_Central"/>
</dbReference>
<evidence type="ECO:0000313" key="8">
    <source>
        <dbReference type="Proteomes" id="UP000000305"/>
    </source>
</evidence>
<dbReference type="PANTHER" id="PTHR21368">
    <property type="entry name" value="50S RIBOSOMAL PROTEIN L9"/>
    <property type="match status" value="1"/>
</dbReference>
<evidence type="ECO:0000256" key="3">
    <source>
        <dbReference type="ARBA" id="ARBA00023274"/>
    </source>
</evidence>
<comment type="similarity">
    <text evidence="1">Belongs to the bacterial ribosomal protein bL9 family.</text>
</comment>
<name>E9H6N5_DAPPU</name>
<evidence type="ECO:0000256" key="2">
    <source>
        <dbReference type="ARBA" id="ARBA00022980"/>
    </source>
</evidence>
<keyword evidence="8" id="KW-1185">Reference proteome</keyword>
<proteinExistence type="inferred from homology"/>
<dbReference type="InterPro" id="IPR020070">
    <property type="entry name" value="Ribosomal_bL9_N"/>
</dbReference>
<dbReference type="GO" id="GO:0006412">
    <property type="term" value="P:translation"/>
    <property type="evidence" value="ECO:0007669"/>
    <property type="project" value="InterPro"/>
</dbReference>
<dbReference type="InterPro" id="IPR009027">
    <property type="entry name" value="Ribosomal_bL9/RNase_H1_N"/>
</dbReference>
<sequence length="269" mass="30916">MIRLGFQLLGGAKTLQPSLSIKVEQIRTTFVLKRRYPPLLDKQNRPPKPLVTKNFVYDEVENTNQKKEPDLKLILTSFVEGVGLKNEIVTVRPNFGRFKLLACGLAVYASPENLEKLKKDLENSDNKVQTTLHSSRFAELTRRDLASKILVVLVNQENPWTIEKWHIRAAFRRTGIWVPDNAIKMGDKPISGPNLELEKKHFLVTVTINNLETTPVRCMIRHWSTFPELRLPKVDGYLEPPYEPIFEDEREIISTLPLPVFCLKKSFAS</sequence>
<dbReference type="KEGG" id="dpx:DAPPUDRAFT_231414"/>
<dbReference type="InterPro" id="IPR036935">
    <property type="entry name" value="Ribosomal_bL9_N_sf"/>
</dbReference>
<evidence type="ECO:0000256" key="5">
    <source>
        <dbReference type="ARBA" id="ARBA00035381"/>
    </source>
</evidence>
<dbReference type="EMBL" id="GL732598">
    <property type="protein sequence ID" value="EFX72541.1"/>
    <property type="molecule type" value="Genomic_DNA"/>
</dbReference>
<dbReference type="SUPFAM" id="SSF55658">
    <property type="entry name" value="L9 N-domain-like"/>
    <property type="match status" value="1"/>
</dbReference>